<dbReference type="SUPFAM" id="SSF50729">
    <property type="entry name" value="PH domain-like"/>
    <property type="match status" value="1"/>
</dbReference>
<proteinExistence type="predicted"/>
<feature type="compositionally biased region" description="Polar residues" evidence="3">
    <location>
        <begin position="178"/>
        <end position="197"/>
    </location>
</feature>
<evidence type="ECO:0000256" key="3">
    <source>
        <dbReference type="SAM" id="MobiDB-lite"/>
    </source>
</evidence>
<dbReference type="InterPro" id="IPR000980">
    <property type="entry name" value="SH2"/>
</dbReference>
<organism evidence="6 8">
    <name type="scientific">Bursaphelenchus xylophilus</name>
    <name type="common">Pinewood nematode worm</name>
    <name type="synonym">Aphelenchoides xylophilus</name>
    <dbReference type="NCBI Taxonomy" id="6326"/>
    <lineage>
        <taxon>Eukaryota</taxon>
        <taxon>Metazoa</taxon>
        <taxon>Ecdysozoa</taxon>
        <taxon>Nematoda</taxon>
        <taxon>Chromadorea</taxon>
        <taxon>Rhabditida</taxon>
        <taxon>Tylenchina</taxon>
        <taxon>Tylenchomorpha</taxon>
        <taxon>Aphelenchoidea</taxon>
        <taxon>Aphelenchoididae</taxon>
        <taxon>Bursaphelenchus</taxon>
    </lineage>
</organism>
<evidence type="ECO:0000256" key="2">
    <source>
        <dbReference type="PROSITE-ProRule" id="PRU00191"/>
    </source>
</evidence>
<dbReference type="PRINTS" id="PR00401">
    <property type="entry name" value="SH2DOMAIN"/>
</dbReference>
<dbReference type="Pfam" id="PF00017">
    <property type="entry name" value="SH2"/>
    <property type="match status" value="1"/>
</dbReference>
<feature type="compositionally biased region" description="Basic and acidic residues" evidence="3">
    <location>
        <begin position="205"/>
        <end position="224"/>
    </location>
</feature>
<dbReference type="InterPro" id="IPR011993">
    <property type="entry name" value="PH-like_dom_sf"/>
</dbReference>
<sequence length="334" mass="37834">MASLSQPDAIHDAVSQLDSSGVTFSIEFVGSVSVKISLNSEKSDRRDSIGEACITLVASRAHKIKDAQEIMNVGDVLGDLAIIKTEVDLNVTHKSLLIIDSNGNLPRVLHRLEIQDISLVFPGQNNMDEYFCFFAKCMNQNIEERKCFVFYAGKEKADVCRLLYIAFETAGRRRCSHSKSLTPSTGISAREGPSSSFGPAHSHRRERDPRNNDTHSSEINEKENFRNLTQNLEREFWYHGLMNREMAETKVVRDNQFLVRKSQNKPNQVILTGMQGSQVKHICLIDATGKLRTTEREFKSVSELIRYYQTSMMPLSGDHQSELILGEPVRRTFF</sequence>
<keyword evidence="7" id="KW-1185">Reference proteome</keyword>
<feature type="region of interest" description="Disordered" evidence="3">
    <location>
        <begin position="176"/>
        <end position="224"/>
    </location>
</feature>
<reference evidence="5" key="2">
    <citation type="submission" date="2020-09" db="EMBL/GenBank/DDBJ databases">
        <authorList>
            <person name="Kikuchi T."/>
        </authorList>
    </citation>
    <scope>NUCLEOTIDE SEQUENCE</scope>
    <source>
        <strain evidence="5">Ka4C1</strain>
    </source>
</reference>
<dbReference type="Proteomes" id="UP000659654">
    <property type="component" value="Unassembled WGS sequence"/>
</dbReference>
<evidence type="ECO:0000259" key="4">
    <source>
        <dbReference type="PROSITE" id="PS50001"/>
    </source>
</evidence>
<dbReference type="AlphaFoldDB" id="A0A1I7SDR4"/>
<name>A0A1I7SDR4_BURXY</name>
<gene>
    <name evidence="5" type="ORF">BXYJ_LOCUS1417</name>
</gene>
<dbReference type="WBParaSite" id="BXY_1117100.1">
    <property type="protein sequence ID" value="BXY_1117100.1"/>
    <property type="gene ID" value="BXY_1117100"/>
</dbReference>
<dbReference type="eggNOG" id="KOG3697">
    <property type="taxonomic scope" value="Eukaryota"/>
</dbReference>
<dbReference type="OrthoDB" id="9938362at2759"/>
<dbReference type="SUPFAM" id="SSF55550">
    <property type="entry name" value="SH2 domain"/>
    <property type="match status" value="1"/>
</dbReference>
<reference evidence="8" key="1">
    <citation type="submission" date="2016-11" db="UniProtKB">
        <authorList>
            <consortium name="WormBaseParasite"/>
        </authorList>
    </citation>
    <scope>IDENTIFICATION</scope>
</reference>
<dbReference type="SMART" id="SM00252">
    <property type="entry name" value="SH2"/>
    <property type="match status" value="1"/>
</dbReference>
<dbReference type="EMBL" id="CAJFDI010000001">
    <property type="protein sequence ID" value="CAD5209387.1"/>
    <property type="molecule type" value="Genomic_DNA"/>
</dbReference>
<evidence type="ECO:0000256" key="1">
    <source>
        <dbReference type="ARBA" id="ARBA00022999"/>
    </source>
</evidence>
<protein>
    <submittedName>
        <fullName evidence="5">(pine wood nematode) hypothetical protein</fullName>
    </submittedName>
    <submittedName>
        <fullName evidence="8">SH2 domain-containing protein</fullName>
    </submittedName>
</protein>
<keyword evidence="1 2" id="KW-0727">SH2 domain</keyword>
<dbReference type="CDD" id="cd00934">
    <property type="entry name" value="PTB"/>
    <property type="match status" value="1"/>
</dbReference>
<dbReference type="Proteomes" id="UP000582659">
    <property type="component" value="Unassembled WGS sequence"/>
</dbReference>
<dbReference type="Proteomes" id="UP000095284">
    <property type="component" value="Unplaced"/>
</dbReference>
<dbReference type="Gene3D" id="3.30.505.10">
    <property type="entry name" value="SH2 domain"/>
    <property type="match status" value="1"/>
</dbReference>
<dbReference type="EMBL" id="CAJFCV020000001">
    <property type="protein sequence ID" value="CAG9084391.1"/>
    <property type="molecule type" value="Genomic_DNA"/>
</dbReference>
<evidence type="ECO:0000313" key="6">
    <source>
        <dbReference type="Proteomes" id="UP000095284"/>
    </source>
</evidence>
<evidence type="ECO:0000313" key="7">
    <source>
        <dbReference type="Proteomes" id="UP000659654"/>
    </source>
</evidence>
<accession>A0A1I7SDR4</accession>
<dbReference type="InterPro" id="IPR006020">
    <property type="entry name" value="PTB/PI_dom"/>
</dbReference>
<feature type="domain" description="SH2" evidence="4">
    <location>
        <begin position="237"/>
        <end position="329"/>
    </location>
</feature>
<dbReference type="SMR" id="A0A1I7SDR4"/>
<evidence type="ECO:0000313" key="8">
    <source>
        <dbReference type="WBParaSite" id="BXY_1117100.1"/>
    </source>
</evidence>
<dbReference type="PROSITE" id="PS50001">
    <property type="entry name" value="SH2"/>
    <property type="match status" value="1"/>
</dbReference>
<evidence type="ECO:0000313" key="5">
    <source>
        <dbReference type="EMBL" id="CAD5209387.1"/>
    </source>
</evidence>
<dbReference type="Gene3D" id="2.30.29.30">
    <property type="entry name" value="Pleckstrin-homology domain (PH domain)/Phosphotyrosine-binding domain (PTB)"/>
    <property type="match status" value="1"/>
</dbReference>
<dbReference type="Pfam" id="PF00640">
    <property type="entry name" value="PID"/>
    <property type="match status" value="1"/>
</dbReference>
<dbReference type="InterPro" id="IPR036860">
    <property type="entry name" value="SH2_dom_sf"/>
</dbReference>